<feature type="compositionally biased region" description="Acidic residues" evidence="1">
    <location>
        <begin position="625"/>
        <end position="640"/>
    </location>
</feature>
<evidence type="ECO:0000313" key="4">
    <source>
        <dbReference type="Proteomes" id="UP000593564"/>
    </source>
</evidence>
<evidence type="ECO:0000313" key="3">
    <source>
        <dbReference type="EMBL" id="KAF5933920.1"/>
    </source>
</evidence>
<dbReference type="InterPro" id="IPR019557">
    <property type="entry name" value="AminoTfrase-like_pln_mobile"/>
</dbReference>
<feature type="region of interest" description="Disordered" evidence="1">
    <location>
        <begin position="412"/>
        <end position="456"/>
    </location>
</feature>
<feature type="compositionally biased region" description="Acidic residues" evidence="1">
    <location>
        <begin position="589"/>
        <end position="601"/>
    </location>
</feature>
<feature type="compositionally biased region" description="Low complexity" evidence="1">
    <location>
        <begin position="557"/>
        <end position="573"/>
    </location>
</feature>
<reference evidence="4" key="1">
    <citation type="journal article" date="2020" name="Nat. Commun.">
        <title>Genome assembly of wild tea tree DASZ reveals pedigree and selection history of tea varieties.</title>
        <authorList>
            <person name="Zhang W."/>
            <person name="Zhang Y."/>
            <person name="Qiu H."/>
            <person name="Guo Y."/>
            <person name="Wan H."/>
            <person name="Zhang X."/>
            <person name="Scossa F."/>
            <person name="Alseekh S."/>
            <person name="Zhang Q."/>
            <person name="Wang P."/>
            <person name="Xu L."/>
            <person name="Schmidt M.H."/>
            <person name="Jia X."/>
            <person name="Li D."/>
            <person name="Zhu A."/>
            <person name="Guo F."/>
            <person name="Chen W."/>
            <person name="Ni D."/>
            <person name="Usadel B."/>
            <person name="Fernie A.R."/>
            <person name="Wen W."/>
        </authorList>
    </citation>
    <scope>NUCLEOTIDE SEQUENCE [LARGE SCALE GENOMIC DNA]</scope>
    <source>
        <strain evidence="4">cv. G240</strain>
    </source>
</reference>
<dbReference type="Pfam" id="PF10536">
    <property type="entry name" value="PMD"/>
    <property type="match status" value="1"/>
</dbReference>
<feature type="domain" description="Aminotransferase-like plant mobile" evidence="2">
    <location>
        <begin position="50"/>
        <end position="357"/>
    </location>
</feature>
<feature type="region of interest" description="Disordered" evidence="1">
    <location>
        <begin position="475"/>
        <end position="500"/>
    </location>
</feature>
<comment type="caution">
    <text evidence="3">The sequence shown here is derived from an EMBL/GenBank/DDBJ whole genome shotgun (WGS) entry which is preliminary data.</text>
</comment>
<keyword evidence="4" id="KW-1185">Reference proteome</keyword>
<organism evidence="3 4">
    <name type="scientific">Camellia sinensis</name>
    <name type="common">Tea plant</name>
    <name type="synonym">Thea sinensis</name>
    <dbReference type="NCBI Taxonomy" id="4442"/>
    <lineage>
        <taxon>Eukaryota</taxon>
        <taxon>Viridiplantae</taxon>
        <taxon>Streptophyta</taxon>
        <taxon>Embryophyta</taxon>
        <taxon>Tracheophyta</taxon>
        <taxon>Spermatophyta</taxon>
        <taxon>Magnoliopsida</taxon>
        <taxon>eudicotyledons</taxon>
        <taxon>Gunneridae</taxon>
        <taxon>Pentapetalae</taxon>
        <taxon>asterids</taxon>
        <taxon>Ericales</taxon>
        <taxon>Theaceae</taxon>
        <taxon>Camellia</taxon>
    </lineage>
</organism>
<feature type="compositionally biased region" description="Basic residues" evidence="1">
    <location>
        <begin position="646"/>
        <end position="659"/>
    </location>
</feature>
<gene>
    <name evidence="3" type="ORF">HYC85_030091</name>
</gene>
<dbReference type="GO" id="GO:0010073">
    <property type="term" value="P:meristem maintenance"/>
    <property type="evidence" value="ECO:0007669"/>
    <property type="project" value="InterPro"/>
</dbReference>
<sequence>MQGGSRSVRGYGSTMARDWYAELPEGVRDLVDLAGFGPFCAGLSRCPARRTLMAALVERWWDTTNSFHFSATGDMTMTPFDFAVLTGLDVGGWAIPYDEDMGEWEAAWMYLLGARPPVDRVSGRVRYTWFSSHFRRAEMVPETPEETEQYARGFLMFLFGTTLFADRGNTIGLYLLSALVDLSQVSRYDWGGAGLATLYFYMSATSRGRGDLLGGYWRAWERTFTICILLSAFRTYILHCFSQLWAYVYFPSLAPVLEVVGIPVTPYSLIFEGPHRARPRETLVRLRQYFDTVRHSEITWQPWAPLGDDLLLQYTGASGISRYRVLLEGPVGRVWFLGERFLRQVRGYLSQDVPAVPPASMRTADRLSYSEVVGAMLGSDALLYVAEGDYATFRHIYLMPPLTEARIPMMRPAGMSSSDQAQARATDIPSSSRAGASRGGSRPFPPTPSIHPHLGWPDMPTELMAWQYGTSSPIPIPLEPPMPSDRYAIDPDSPPPSRGYMEEMVGLVATLEGMVLRREAQLSVAGIQMPSWSGQPQTRPPGPHWGAGPSGPYQGEGSSRPSRGAGPSRPYRGARGGPVRRRRAHVVEVDPDEEEEEEEEATDRQFETSVEEGGSGFGSGNRGEVEEDPEDDSSDSDDGVEVVPQKRTRRASRSRSRGF</sequence>
<dbReference type="PANTHER" id="PTHR46033:SF8">
    <property type="entry name" value="PROTEIN MAINTENANCE OF MERISTEMS-LIKE"/>
    <property type="match status" value="1"/>
</dbReference>
<dbReference type="EMBL" id="JACBKZ010000014">
    <property type="protein sequence ID" value="KAF5933920.1"/>
    <property type="molecule type" value="Genomic_DNA"/>
</dbReference>
<evidence type="ECO:0000259" key="2">
    <source>
        <dbReference type="Pfam" id="PF10536"/>
    </source>
</evidence>
<dbReference type="Proteomes" id="UP000593564">
    <property type="component" value="Unassembled WGS sequence"/>
</dbReference>
<feature type="compositionally biased region" description="Low complexity" evidence="1">
    <location>
        <begin position="430"/>
        <end position="442"/>
    </location>
</feature>
<proteinExistence type="predicted"/>
<dbReference type="InterPro" id="IPR044824">
    <property type="entry name" value="MAIN-like"/>
</dbReference>
<protein>
    <recommendedName>
        <fullName evidence="2">Aminotransferase-like plant mobile domain-containing protein</fullName>
    </recommendedName>
</protein>
<feature type="region of interest" description="Disordered" evidence="1">
    <location>
        <begin position="530"/>
        <end position="659"/>
    </location>
</feature>
<reference evidence="3 4" key="2">
    <citation type="submission" date="2020-07" db="EMBL/GenBank/DDBJ databases">
        <title>Genome assembly of wild tea tree DASZ reveals pedigree and selection history of tea varieties.</title>
        <authorList>
            <person name="Zhang W."/>
        </authorList>
    </citation>
    <scope>NUCLEOTIDE SEQUENCE [LARGE SCALE GENOMIC DNA]</scope>
    <source>
        <strain evidence="4">cv. G240</strain>
        <tissue evidence="3">Leaf</tissue>
    </source>
</reference>
<evidence type="ECO:0000256" key="1">
    <source>
        <dbReference type="SAM" id="MobiDB-lite"/>
    </source>
</evidence>
<name>A0A7J7FZP7_CAMSI</name>
<dbReference type="AlphaFoldDB" id="A0A7J7FZP7"/>
<dbReference type="PANTHER" id="PTHR46033">
    <property type="entry name" value="PROTEIN MAIN-LIKE 2"/>
    <property type="match status" value="1"/>
</dbReference>
<accession>A0A7J7FZP7</accession>